<dbReference type="EMBL" id="VSRR010000156">
    <property type="protein sequence ID" value="MPC11294.1"/>
    <property type="molecule type" value="Genomic_DNA"/>
</dbReference>
<organism evidence="2 3">
    <name type="scientific">Portunus trituberculatus</name>
    <name type="common">Swimming crab</name>
    <name type="synonym">Neptunus trituberculatus</name>
    <dbReference type="NCBI Taxonomy" id="210409"/>
    <lineage>
        <taxon>Eukaryota</taxon>
        <taxon>Metazoa</taxon>
        <taxon>Ecdysozoa</taxon>
        <taxon>Arthropoda</taxon>
        <taxon>Crustacea</taxon>
        <taxon>Multicrustacea</taxon>
        <taxon>Malacostraca</taxon>
        <taxon>Eumalacostraca</taxon>
        <taxon>Eucarida</taxon>
        <taxon>Decapoda</taxon>
        <taxon>Pleocyemata</taxon>
        <taxon>Brachyura</taxon>
        <taxon>Eubrachyura</taxon>
        <taxon>Portunoidea</taxon>
        <taxon>Portunidae</taxon>
        <taxon>Portuninae</taxon>
        <taxon>Portunus</taxon>
    </lineage>
</organism>
<name>A0A5B7CRK4_PORTR</name>
<dbReference type="Proteomes" id="UP000324222">
    <property type="component" value="Unassembled WGS sequence"/>
</dbReference>
<reference evidence="2 3" key="1">
    <citation type="submission" date="2019-05" db="EMBL/GenBank/DDBJ databases">
        <title>Another draft genome of Portunus trituberculatus and its Hox gene families provides insights of decapod evolution.</title>
        <authorList>
            <person name="Jeong J.-H."/>
            <person name="Song I."/>
            <person name="Kim S."/>
            <person name="Choi T."/>
            <person name="Kim D."/>
            <person name="Ryu S."/>
            <person name="Kim W."/>
        </authorList>
    </citation>
    <scope>NUCLEOTIDE SEQUENCE [LARGE SCALE GENOMIC DNA]</scope>
    <source>
        <tissue evidence="2">Muscle</tissue>
    </source>
</reference>
<comment type="caution">
    <text evidence="2">The sequence shown here is derived from an EMBL/GenBank/DDBJ whole genome shotgun (WGS) entry which is preliminary data.</text>
</comment>
<accession>A0A5B7CRK4</accession>
<evidence type="ECO:0000256" key="1">
    <source>
        <dbReference type="SAM" id="SignalP"/>
    </source>
</evidence>
<feature type="chain" id="PRO_5023124975" evidence="1">
    <location>
        <begin position="21"/>
        <end position="148"/>
    </location>
</feature>
<evidence type="ECO:0000313" key="2">
    <source>
        <dbReference type="EMBL" id="MPC11294.1"/>
    </source>
</evidence>
<protein>
    <submittedName>
        <fullName evidence="2">Uncharacterized protein</fullName>
    </submittedName>
</protein>
<keyword evidence="1" id="KW-0732">Signal</keyword>
<dbReference type="AlphaFoldDB" id="A0A5B7CRK4"/>
<gene>
    <name evidence="2" type="ORF">E2C01_003956</name>
</gene>
<evidence type="ECO:0000313" key="3">
    <source>
        <dbReference type="Proteomes" id="UP000324222"/>
    </source>
</evidence>
<feature type="signal peptide" evidence="1">
    <location>
        <begin position="1"/>
        <end position="20"/>
    </location>
</feature>
<keyword evidence="3" id="KW-1185">Reference proteome</keyword>
<sequence length="148" mass="16370">MWHAELPIDIHALSLLHSAAWTMPGICFVAPMATTGTTKLPVEHNTSASSRAPLHAHFGAILSFFRGTNRCLHRLPLNTLSRAPLDTLLAPLCSLQRTTNRFIVGLYFMPAPGQDGVWGGPLLLAPTHRPHTLFEQRQTFLLMGRSLR</sequence>
<proteinExistence type="predicted"/>